<gene>
    <name evidence="2" type="ORF">M153_46470001</name>
</gene>
<evidence type="ECO:0008006" key="4">
    <source>
        <dbReference type="Google" id="ProtNLM"/>
    </source>
</evidence>
<proteinExistence type="predicted"/>
<evidence type="ECO:0000256" key="1">
    <source>
        <dbReference type="SAM" id="Coils"/>
    </source>
</evidence>
<protein>
    <recommendedName>
        <fullName evidence="4">Condensin complex subunit 2</fullName>
    </recommendedName>
</protein>
<feature type="coiled-coil region" evidence="1">
    <location>
        <begin position="398"/>
        <end position="425"/>
    </location>
</feature>
<comment type="caution">
    <text evidence="2">The sequence shown here is derived from an EMBL/GenBank/DDBJ whole genome shotgun (WGS) entry which is preliminary data.</text>
</comment>
<dbReference type="Proteomes" id="UP000051530">
    <property type="component" value="Unassembled WGS sequence"/>
</dbReference>
<accession>A0A0R0LST6</accession>
<dbReference type="VEuPathDB" id="MicrosporidiaDB:M153_46470001"/>
<feature type="non-terminal residue" evidence="2">
    <location>
        <position position="1"/>
    </location>
</feature>
<dbReference type="EMBL" id="LGUB01000842">
    <property type="protein sequence ID" value="KRH92547.1"/>
    <property type="molecule type" value="Genomic_DNA"/>
</dbReference>
<name>A0A0R0LST6_9MICR</name>
<evidence type="ECO:0000313" key="3">
    <source>
        <dbReference type="Proteomes" id="UP000051530"/>
    </source>
</evidence>
<organism evidence="2 3">
    <name type="scientific">Pseudoloma neurophilia</name>
    <dbReference type="NCBI Taxonomy" id="146866"/>
    <lineage>
        <taxon>Eukaryota</taxon>
        <taxon>Fungi</taxon>
        <taxon>Fungi incertae sedis</taxon>
        <taxon>Microsporidia</taxon>
        <taxon>Pseudoloma</taxon>
    </lineage>
</organism>
<keyword evidence="3" id="KW-1185">Reference proteome</keyword>
<evidence type="ECO:0000313" key="2">
    <source>
        <dbReference type="EMBL" id="KRH92547.1"/>
    </source>
</evidence>
<dbReference type="AlphaFoldDB" id="A0A0R0LST6"/>
<sequence>HIFIRMKSGTAKLTVKDAWSSKLLDELDKINQNSSFTDNRSDMIHKISILDESFNVYNIRLENILTLGDKLVERIINVKKNKIKQNKDVNTISKPEDIILEQRPRIFYDDFLKRWNGKGDTILRNITTNYEGKILIDREKDQSKKYLFNNEKVSKELIDKLKEIDFKNLHICPSLVESQTESVFEDDFIDDNLEINIDNEQFIDNFADQFNDFGLDDAPIENFKLKEEIKFENLEPTPFNYHRAWAGPSQWKFTSIRKKFKSKKENKKRKFDFLESFNKNDILSDKRPTLFKEEAILERRKRSKNLKKDFGFKVEDLYTYCLITSMDCFIEKREKISNSQMLDHQNYNDQSFARNESIHDPFNHEKENFNPNNQNKEIGDITSENIQLPEILSLRKPKAQKRINMKDLQSKIKSIIEDNRKVNTQKGITFKKIHQDLGPEITWQYMVVAILEMANQGLQLSEENSENVVL</sequence>
<reference evidence="2 3" key="1">
    <citation type="submission" date="2015-07" db="EMBL/GenBank/DDBJ databases">
        <title>The genome of Pseudoloma neurophilia, a relevant intracellular parasite of the zebrafish.</title>
        <authorList>
            <person name="Ndikumana S."/>
            <person name="Pelin A."/>
            <person name="Sanders J."/>
            <person name="Corradi N."/>
        </authorList>
    </citation>
    <scope>NUCLEOTIDE SEQUENCE [LARGE SCALE GENOMIC DNA]</scope>
    <source>
        <strain evidence="2 3">MK1</strain>
    </source>
</reference>
<dbReference type="OrthoDB" id="362021at2759"/>
<keyword evidence="1" id="KW-0175">Coiled coil</keyword>